<evidence type="ECO:0000256" key="1">
    <source>
        <dbReference type="ARBA" id="ARBA00022490"/>
    </source>
</evidence>
<sequence length="283" mass="30353">MRVDTGCGGVGWSAATVLEARCAPVEHEEAVLEEAAVSLVINGAPYAVMMATPDHLEDFFRGFLWSEGVLRSLAEIVAWEAVQVAEGWAIYLQLADAAAARVARKRRHIIGGSACGLCGTPCFRGLVPFTPIRRALWLDADVIHDLLAQMQARQALNRHTGTAHAAILARPQSDLVREDIGRHNAVDKAVGAALEQGWARDEAVMLGVSSRLTFEMVLKALGFGVPIVAAISGVSSLAIQVADSHGLTLIGYTRDARMTVYAHGERIRGCTPARPRVAMPCLK</sequence>
<dbReference type="PIRSF" id="PIRSF015626">
    <property type="entry name" value="FdhD"/>
    <property type="match status" value="1"/>
</dbReference>
<dbReference type="GO" id="GO:0016783">
    <property type="term" value="F:sulfurtransferase activity"/>
    <property type="evidence" value="ECO:0007669"/>
    <property type="project" value="InterPro"/>
</dbReference>
<comment type="caution">
    <text evidence="4">The sequence shown here is derived from an EMBL/GenBank/DDBJ whole genome shotgun (WGS) entry which is preliminary data.</text>
</comment>
<keyword evidence="2 3" id="KW-0501">Molybdenum cofactor biosynthesis</keyword>
<dbReference type="Gene3D" id="3.10.20.10">
    <property type="match status" value="1"/>
</dbReference>
<dbReference type="Pfam" id="PF02634">
    <property type="entry name" value="FdhD-NarQ"/>
    <property type="match status" value="1"/>
</dbReference>
<dbReference type="SUPFAM" id="SSF53927">
    <property type="entry name" value="Cytidine deaminase-like"/>
    <property type="match status" value="1"/>
</dbReference>
<keyword evidence="4" id="KW-0808">Transferase</keyword>
<dbReference type="GO" id="GO:0005737">
    <property type="term" value="C:cytoplasm"/>
    <property type="evidence" value="ECO:0007669"/>
    <property type="project" value="UniProtKB-SubCell"/>
</dbReference>
<evidence type="ECO:0000256" key="2">
    <source>
        <dbReference type="ARBA" id="ARBA00023150"/>
    </source>
</evidence>
<accession>A0A845UDS0</accession>
<name>A0A845UDS0_9PROT</name>
<dbReference type="GO" id="GO:0006777">
    <property type="term" value="P:Mo-molybdopterin cofactor biosynthetic process"/>
    <property type="evidence" value="ECO:0007669"/>
    <property type="project" value="UniProtKB-UniRule"/>
</dbReference>
<keyword evidence="1 3" id="KW-0963">Cytoplasm</keyword>
<dbReference type="NCBIfam" id="TIGR00129">
    <property type="entry name" value="fdhD_narQ"/>
    <property type="match status" value="1"/>
</dbReference>
<comment type="subcellular location">
    <subcellularLocation>
        <location evidence="3">Cytoplasm</location>
    </subcellularLocation>
</comment>
<dbReference type="InterPro" id="IPR016193">
    <property type="entry name" value="Cytidine_deaminase-like"/>
</dbReference>
<comment type="similarity">
    <text evidence="3">Belongs to the FdhD family.</text>
</comment>
<evidence type="ECO:0000313" key="4">
    <source>
        <dbReference type="EMBL" id="NDU42760.1"/>
    </source>
</evidence>
<feature type="active site" description="Cysteine persulfide intermediate" evidence="3">
    <location>
        <position position="115"/>
    </location>
</feature>
<dbReference type="HAMAP" id="MF_00187">
    <property type="entry name" value="FdhD"/>
    <property type="match status" value="1"/>
</dbReference>
<dbReference type="Gene3D" id="3.40.140.10">
    <property type="entry name" value="Cytidine Deaminase, domain 2"/>
    <property type="match status" value="1"/>
</dbReference>
<proteinExistence type="inferred from homology"/>
<comment type="caution">
    <text evidence="3">Lacks conserved residue(s) required for the propagation of feature annotation.</text>
</comment>
<gene>
    <name evidence="3 4" type="primary">fdhD</name>
    <name evidence="4" type="ORF">GL267_08935</name>
</gene>
<dbReference type="RefSeq" id="WP_163097992.1">
    <property type="nucleotide sequence ID" value="NZ_CP127523.1"/>
</dbReference>
<dbReference type="InterPro" id="IPR003786">
    <property type="entry name" value="FdhD"/>
</dbReference>
<dbReference type="EMBL" id="WNJL01000034">
    <property type="protein sequence ID" value="NDU42760.1"/>
    <property type="molecule type" value="Genomic_DNA"/>
</dbReference>
<organism evidence="4">
    <name type="scientific">Acidithiobacillus ferrianus</name>
    <dbReference type="NCBI Taxonomy" id="2678518"/>
    <lineage>
        <taxon>Bacteria</taxon>
        <taxon>Pseudomonadati</taxon>
        <taxon>Pseudomonadota</taxon>
        <taxon>Acidithiobacillia</taxon>
        <taxon>Acidithiobacillales</taxon>
        <taxon>Acidithiobacillaceae</taxon>
        <taxon>Acidithiobacillus</taxon>
    </lineage>
</organism>
<comment type="function">
    <text evidence="3">Required for formate dehydrogenase (FDH) activity. Acts as a sulfur carrier protein that transfers sulfur from IscS to the molybdenum cofactor prior to its insertion into FDH.</text>
</comment>
<dbReference type="AlphaFoldDB" id="A0A845UDS0"/>
<dbReference type="GO" id="GO:0097163">
    <property type="term" value="F:sulfur carrier activity"/>
    <property type="evidence" value="ECO:0007669"/>
    <property type="project" value="UniProtKB-UniRule"/>
</dbReference>
<reference evidence="4" key="1">
    <citation type="submission" date="2019-11" db="EMBL/GenBank/DDBJ databases">
        <title>Acidithiobacillus ferrianus sp. nov.: a facultatively anaerobic and extremely acidophilic chemolithoautotroph.</title>
        <authorList>
            <person name="Norris P.R."/>
            <person name="Falagan C."/>
            <person name="Moya-Beltran A."/>
            <person name="Castro M."/>
            <person name="Quatrini R."/>
            <person name="Johnson D.B."/>
        </authorList>
    </citation>
    <scope>NUCLEOTIDE SEQUENCE [LARGE SCALE GENOMIC DNA]</scope>
    <source>
        <strain evidence="4">MG</strain>
    </source>
</reference>
<evidence type="ECO:0000256" key="3">
    <source>
        <dbReference type="HAMAP-Rule" id="MF_00187"/>
    </source>
</evidence>
<dbReference type="PANTHER" id="PTHR30592">
    <property type="entry name" value="FORMATE DEHYDROGENASE"/>
    <property type="match status" value="1"/>
</dbReference>
<protein>
    <recommendedName>
        <fullName evidence="3">Sulfur carrier protein FdhD</fullName>
    </recommendedName>
</protein>
<dbReference type="PANTHER" id="PTHR30592:SF1">
    <property type="entry name" value="SULFUR CARRIER PROTEIN FDHD"/>
    <property type="match status" value="1"/>
</dbReference>